<dbReference type="Proteomes" id="UP000278886">
    <property type="component" value="Chromosome"/>
</dbReference>
<sequence>MILSDVLGHEVREADGTRVGRIIDARFRLEGGGTPSQARLVGFIVSPRSAASFLGYERTVASRPVIVDRILRFMHRGSFLVRWEDVARIESAGRVLLREGYERLPSELAPDER</sequence>
<dbReference type="AlphaFoldDB" id="A0A387B884"/>
<name>A0A387B884_9MICO</name>
<protein>
    <submittedName>
        <fullName evidence="1">PRC-barrel domain containing protein</fullName>
    </submittedName>
</protein>
<dbReference type="EMBL" id="CP032630">
    <property type="protein sequence ID" value="AYF98031.1"/>
    <property type="molecule type" value="Genomic_DNA"/>
</dbReference>
<dbReference type="KEGG" id="lyd:D7I47_07040"/>
<dbReference type="RefSeq" id="WP_120762379.1">
    <property type="nucleotide sequence ID" value="NZ_CP032630.1"/>
</dbReference>
<keyword evidence="2" id="KW-1185">Reference proteome</keyword>
<reference evidence="2" key="1">
    <citation type="submission" date="2018-09" db="EMBL/GenBank/DDBJ databases">
        <title>Genome sequencing of strain 2DFWR-13.</title>
        <authorList>
            <person name="Heo J."/>
            <person name="Kim S.-J."/>
            <person name="Kwon S.-W."/>
        </authorList>
    </citation>
    <scope>NUCLEOTIDE SEQUENCE [LARGE SCALE GENOMIC DNA]</scope>
    <source>
        <strain evidence="2">2DFWR-13</strain>
    </source>
</reference>
<organism evidence="1 2">
    <name type="scientific">Protaetiibacter intestinalis</name>
    <dbReference type="NCBI Taxonomy" id="2419774"/>
    <lineage>
        <taxon>Bacteria</taxon>
        <taxon>Bacillati</taxon>
        <taxon>Actinomycetota</taxon>
        <taxon>Actinomycetes</taxon>
        <taxon>Micrococcales</taxon>
        <taxon>Microbacteriaceae</taxon>
        <taxon>Protaetiibacter</taxon>
    </lineage>
</organism>
<evidence type="ECO:0000313" key="2">
    <source>
        <dbReference type="Proteomes" id="UP000278886"/>
    </source>
</evidence>
<proteinExistence type="predicted"/>
<dbReference type="OrthoDB" id="3430164at2"/>
<evidence type="ECO:0000313" key="1">
    <source>
        <dbReference type="EMBL" id="AYF98031.1"/>
    </source>
</evidence>
<gene>
    <name evidence="1" type="ORF">D7I47_07040</name>
</gene>
<accession>A0A387B884</accession>